<reference evidence="2" key="1">
    <citation type="submission" date="2021-02" db="EMBL/GenBank/DDBJ databases">
        <authorList>
            <person name="Dougan E. K."/>
            <person name="Rhodes N."/>
            <person name="Thang M."/>
            <person name="Chan C."/>
        </authorList>
    </citation>
    <scope>NUCLEOTIDE SEQUENCE</scope>
</reference>
<comment type="caution">
    <text evidence="2">The sequence shown here is derived from an EMBL/GenBank/DDBJ whole genome shotgun (WGS) entry which is preliminary data.</text>
</comment>
<dbReference type="OrthoDB" id="5815235at2759"/>
<feature type="signal peptide" evidence="1">
    <location>
        <begin position="1"/>
        <end position="17"/>
    </location>
</feature>
<feature type="chain" id="PRO_5032743976" evidence="1">
    <location>
        <begin position="18"/>
        <end position="337"/>
    </location>
</feature>
<dbReference type="Proteomes" id="UP000601435">
    <property type="component" value="Unassembled WGS sequence"/>
</dbReference>
<name>A0A812MBJ1_9DINO</name>
<proteinExistence type="predicted"/>
<gene>
    <name evidence="2" type="primary">folD</name>
    <name evidence="2" type="ORF">SNEC2469_LOCUS6106</name>
</gene>
<dbReference type="EMBL" id="CAJNJA010010880">
    <property type="protein sequence ID" value="CAE7263567.1"/>
    <property type="molecule type" value="Genomic_DNA"/>
</dbReference>
<evidence type="ECO:0000256" key="1">
    <source>
        <dbReference type="SAM" id="SignalP"/>
    </source>
</evidence>
<keyword evidence="1" id="KW-0732">Signal</keyword>
<protein>
    <submittedName>
        <fullName evidence="2">FolD protein</fullName>
    </submittedName>
</protein>
<organism evidence="2 3">
    <name type="scientific">Symbiodinium necroappetens</name>
    <dbReference type="NCBI Taxonomy" id="1628268"/>
    <lineage>
        <taxon>Eukaryota</taxon>
        <taxon>Sar</taxon>
        <taxon>Alveolata</taxon>
        <taxon>Dinophyceae</taxon>
        <taxon>Suessiales</taxon>
        <taxon>Symbiodiniaceae</taxon>
        <taxon>Symbiodinium</taxon>
    </lineage>
</organism>
<evidence type="ECO:0000313" key="2">
    <source>
        <dbReference type="EMBL" id="CAE7263567.1"/>
    </source>
</evidence>
<keyword evidence="3" id="KW-1185">Reference proteome</keyword>
<accession>A0A812MBJ1</accession>
<evidence type="ECO:0000313" key="3">
    <source>
        <dbReference type="Proteomes" id="UP000601435"/>
    </source>
</evidence>
<dbReference type="AlphaFoldDB" id="A0A812MBJ1"/>
<sequence length="337" mass="37203">MVRLGLALAAPLLAFLASRLQRRANIPEHLLHHVAFQEDALIDVDSGRLLNQVLREMAADEMGLPTNVAADLKTAVRPLHRHVGEARPVEADGSCSHHLLVRDGNSSECILPQRIDVAKHYIMTGGPEAIREPFEDMVSRVSSFGRYMFNLTEMPVVEQLFAGPKFQRSAKSVCPRSKQVLDPFQYNFILSVPGQTVALHLDAPWFLGATRFQFPQWLLAVMVFSNLFQDRFVDQVQVVGYLHDRPALDDDSGGRFLYYDQNSATPKAVLSKPLSGVAVDGSKTLHAAGVFRPSVKAPLLEKGPCAGHRVQDFSVNNNLKLDLTDLTASVTMPSALK</sequence>